<evidence type="ECO:0000313" key="2">
    <source>
        <dbReference type="Ensembl" id="ENSNFUP00015041134.1"/>
    </source>
</evidence>
<dbReference type="CDD" id="cd20244">
    <property type="entry name" value="Toddler"/>
    <property type="match status" value="1"/>
</dbReference>
<evidence type="ECO:0000313" key="3">
    <source>
        <dbReference type="Proteomes" id="UP000694548"/>
    </source>
</evidence>
<dbReference type="Ensembl" id="ENSNFUT00015042938.1">
    <property type="protein sequence ID" value="ENSNFUP00015041134.1"/>
    <property type="gene ID" value="ENSNFUG00015019745.1"/>
</dbReference>
<dbReference type="GO" id="GO:0031704">
    <property type="term" value="F:apelin receptor binding"/>
    <property type="evidence" value="ECO:0007669"/>
    <property type="project" value="InterPro"/>
</dbReference>
<accession>A0A8C6PC18</accession>
<dbReference type="InterPro" id="IPR047853">
    <property type="entry name" value="ELA"/>
</dbReference>
<feature type="signal peptide" evidence="1">
    <location>
        <begin position="1"/>
        <end position="22"/>
    </location>
</feature>
<keyword evidence="3" id="KW-1185">Reference proteome</keyword>
<sequence length="56" mass="6644">MQVFNVLFLILVLAAMLAPVYATKPGKHFLNPRKRYHRHHCPHRRCMPLHSRVPFP</sequence>
<organism evidence="2 3">
    <name type="scientific">Nothobranchius furzeri</name>
    <name type="common">Turquoise killifish</name>
    <dbReference type="NCBI Taxonomy" id="105023"/>
    <lineage>
        <taxon>Eukaryota</taxon>
        <taxon>Metazoa</taxon>
        <taxon>Chordata</taxon>
        <taxon>Craniata</taxon>
        <taxon>Vertebrata</taxon>
        <taxon>Euteleostomi</taxon>
        <taxon>Actinopterygii</taxon>
        <taxon>Neopterygii</taxon>
        <taxon>Teleostei</taxon>
        <taxon>Neoteleostei</taxon>
        <taxon>Acanthomorphata</taxon>
        <taxon>Ovalentaria</taxon>
        <taxon>Atherinomorphae</taxon>
        <taxon>Cyprinodontiformes</taxon>
        <taxon>Nothobranchiidae</taxon>
        <taxon>Nothobranchius</taxon>
    </lineage>
</organism>
<proteinExistence type="predicted"/>
<dbReference type="Pfam" id="PF22050">
    <property type="entry name" value="Toddler"/>
    <property type="match status" value="1"/>
</dbReference>
<feature type="chain" id="PRO_5034155350" evidence="1">
    <location>
        <begin position="23"/>
        <end position="56"/>
    </location>
</feature>
<keyword evidence="1" id="KW-0732">Signal</keyword>
<name>A0A8C6PC18_NOTFU</name>
<dbReference type="Proteomes" id="UP000694548">
    <property type="component" value="Unassembled WGS sequence"/>
</dbReference>
<dbReference type="GeneTree" id="ENSGT01030000234803"/>
<dbReference type="GO" id="GO:0060183">
    <property type="term" value="P:apelin receptor signaling pathway"/>
    <property type="evidence" value="ECO:0007669"/>
    <property type="project" value="InterPro"/>
</dbReference>
<reference evidence="2" key="2">
    <citation type="submission" date="2025-09" db="UniProtKB">
        <authorList>
            <consortium name="Ensembl"/>
        </authorList>
    </citation>
    <scope>IDENTIFICATION</scope>
</reference>
<dbReference type="GO" id="GO:0007507">
    <property type="term" value="P:heart development"/>
    <property type="evidence" value="ECO:0007669"/>
    <property type="project" value="InterPro"/>
</dbReference>
<reference evidence="2" key="1">
    <citation type="submission" date="2025-08" db="UniProtKB">
        <authorList>
            <consortium name="Ensembl"/>
        </authorList>
    </citation>
    <scope>IDENTIFICATION</scope>
</reference>
<dbReference type="AlphaFoldDB" id="A0A8C6PC18"/>
<protein>
    <submittedName>
        <fullName evidence="2">Apelin receptor early endogenous ligand</fullName>
    </submittedName>
</protein>
<gene>
    <name evidence="2" type="primary">apela</name>
</gene>
<evidence type="ECO:0000256" key="1">
    <source>
        <dbReference type="SAM" id="SignalP"/>
    </source>
</evidence>